<accession>A0A9J5ZQW2</accession>
<evidence type="ECO:0000313" key="1">
    <source>
        <dbReference type="EMBL" id="KAG5614582.1"/>
    </source>
</evidence>
<dbReference type="OrthoDB" id="696485at2759"/>
<dbReference type="EMBL" id="JACXVP010000003">
    <property type="protein sequence ID" value="KAG5614582.1"/>
    <property type="molecule type" value="Genomic_DNA"/>
</dbReference>
<reference evidence="1 2" key="1">
    <citation type="submission" date="2020-09" db="EMBL/GenBank/DDBJ databases">
        <title>De no assembly of potato wild relative species, Solanum commersonii.</title>
        <authorList>
            <person name="Cho K."/>
        </authorList>
    </citation>
    <scope>NUCLEOTIDE SEQUENCE [LARGE SCALE GENOMIC DNA]</scope>
    <source>
        <strain evidence="1">LZ3.2</strain>
        <tissue evidence="1">Leaf</tissue>
    </source>
</reference>
<protein>
    <submittedName>
        <fullName evidence="1">Uncharacterized protein</fullName>
    </submittedName>
</protein>
<name>A0A9J5ZQW2_SOLCO</name>
<dbReference type="Proteomes" id="UP000824120">
    <property type="component" value="Chromosome 3"/>
</dbReference>
<comment type="caution">
    <text evidence="1">The sequence shown here is derived from an EMBL/GenBank/DDBJ whole genome shotgun (WGS) entry which is preliminary data.</text>
</comment>
<dbReference type="AlphaFoldDB" id="A0A9J5ZQW2"/>
<proteinExistence type="predicted"/>
<keyword evidence="2" id="KW-1185">Reference proteome</keyword>
<organism evidence="1 2">
    <name type="scientific">Solanum commersonii</name>
    <name type="common">Commerson's wild potato</name>
    <name type="synonym">Commerson's nightshade</name>
    <dbReference type="NCBI Taxonomy" id="4109"/>
    <lineage>
        <taxon>Eukaryota</taxon>
        <taxon>Viridiplantae</taxon>
        <taxon>Streptophyta</taxon>
        <taxon>Embryophyta</taxon>
        <taxon>Tracheophyta</taxon>
        <taxon>Spermatophyta</taxon>
        <taxon>Magnoliopsida</taxon>
        <taxon>eudicotyledons</taxon>
        <taxon>Gunneridae</taxon>
        <taxon>Pentapetalae</taxon>
        <taxon>asterids</taxon>
        <taxon>lamiids</taxon>
        <taxon>Solanales</taxon>
        <taxon>Solanaceae</taxon>
        <taxon>Solanoideae</taxon>
        <taxon>Solaneae</taxon>
        <taxon>Solanum</taxon>
    </lineage>
</organism>
<gene>
    <name evidence="1" type="ORF">H5410_014406</name>
</gene>
<sequence>MVDSSIWLTSSENFFDLEMPKSLLDCWKNQKTTKRLKQIWRTIPLNILWTLWLERNKRCFEDKKKSNFFVKTKCIHNL</sequence>
<evidence type="ECO:0000313" key="2">
    <source>
        <dbReference type="Proteomes" id="UP000824120"/>
    </source>
</evidence>